<keyword evidence="3" id="KW-1185">Reference proteome</keyword>
<evidence type="ECO:0000313" key="2">
    <source>
        <dbReference type="EMBL" id="AQQ71689.1"/>
    </source>
</evidence>
<dbReference type="Gene3D" id="3.20.20.210">
    <property type="match status" value="1"/>
</dbReference>
<dbReference type="STRING" id="1851148.SMSP2_02066"/>
<dbReference type="RefSeq" id="WP_146683845.1">
    <property type="nucleotide sequence ID" value="NZ_CP019646.1"/>
</dbReference>
<keyword evidence="2" id="KW-0808">Transferase</keyword>
<dbReference type="GO" id="GO:0006779">
    <property type="term" value="P:porphyrin-containing compound biosynthetic process"/>
    <property type="evidence" value="ECO:0007669"/>
    <property type="project" value="InterPro"/>
</dbReference>
<dbReference type="GO" id="GO:0008168">
    <property type="term" value="F:methyltransferase activity"/>
    <property type="evidence" value="ECO:0007669"/>
    <property type="project" value="UniProtKB-KW"/>
</dbReference>
<keyword evidence="2" id="KW-0489">Methyltransferase</keyword>
<dbReference type="SUPFAM" id="SSF51726">
    <property type="entry name" value="UROD/MetE-like"/>
    <property type="match status" value="1"/>
</dbReference>
<reference evidence="3" key="1">
    <citation type="submission" date="2017-02" db="EMBL/GenBank/DDBJ databases">
        <title>Comparative genomics and description of representatives of a novel lineage of planctomycetes thriving in anoxic sediments.</title>
        <authorList>
            <person name="Spring S."/>
            <person name="Bunk B."/>
            <person name="Sproer C."/>
        </authorList>
    </citation>
    <scope>NUCLEOTIDE SEQUENCE [LARGE SCALE GENOMIC DNA]</scope>
    <source>
        <strain evidence="3">SM-Chi-D1</strain>
    </source>
</reference>
<proteinExistence type="predicted"/>
<dbReference type="InterPro" id="IPR000257">
    <property type="entry name" value="Uroporphyrinogen_deCOase"/>
</dbReference>
<dbReference type="GO" id="GO:0032259">
    <property type="term" value="P:methylation"/>
    <property type="evidence" value="ECO:0007669"/>
    <property type="project" value="UniProtKB-KW"/>
</dbReference>
<dbReference type="PANTHER" id="PTHR47099:SF1">
    <property type="entry name" value="METHYLCOBAMIDE:COM METHYLTRANSFERASE MTBA"/>
    <property type="match status" value="1"/>
</dbReference>
<protein>
    <submittedName>
        <fullName evidence="2">Methylcobalamin:coenzyme M methyltransferase</fullName>
    </submittedName>
</protein>
<feature type="domain" description="Uroporphyrinogen decarboxylase (URO-D)" evidence="1">
    <location>
        <begin position="132"/>
        <end position="378"/>
    </location>
</feature>
<dbReference type="KEGG" id="pbas:SMSP2_02066"/>
<dbReference type="AlphaFoldDB" id="A0A1Q2MGB9"/>
<dbReference type="InterPro" id="IPR038071">
    <property type="entry name" value="UROD/MetE-like_sf"/>
</dbReference>
<dbReference type="GO" id="GO:0004853">
    <property type="term" value="F:uroporphyrinogen decarboxylase activity"/>
    <property type="evidence" value="ECO:0007669"/>
    <property type="project" value="InterPro"/>
</dbReference>
<gene>
    <name evidence="2" type="ORF">SMSP2_02066</name>
</gene>
<accession>A0A1Q2MGB9</accession>
<sequence>MDNLKEQRIVASLTGGEIDRIPVMPKIWVDFSAKVTGTDIREVIENPVTALDVIARAGQQLDFDAVRQFPFPAKKIIKEDAKLFEVDNRNKKIGVIDLQGGLSTLLFESEDYNINDPVMMSYFQFYKPSIPPVRSKQDAENIAVPDAKIFDELKWYSNQKEVMDRYPQLCYVADCNSATMSFYVVLRGIENAMFDLIENPGLVHAVMEKGAAIAIQRGKYWLDKGFRVLRLNDSTGNLSLISAGHWREFIYPHIKDVCDELHSYNKDALIYCHICGDILDIAEDLVETGLDCIGPLDPLGGFTVKQIRNRVGSDIALMGGVDTLSLLNKKPQEIKAEAVDCIEQGGENGRYILSSGCVVPRDCSESNIKAMVDAAKTYLTRKGD</sequence>
<dbReference type="InterPro" id="IPR052024">
    <property type="entry name" value="Methanogen_methyltrans"/>
</dbReference>
<dbReference type="Proteomes" id="UP000188181">
    <property type="component" value="Chromosome"/>
</dbReference>
<dbReference type="PANTHER" id="PTHR47099">
    <property type="entry name" value="METHYLCOBAMIDE:COM METHYLTRANSFERASE MTBA"/>
    <property type="match status" value="1"/>
</dbReference>
<evidence type="ECO:0000313" key="3">
    <source>
        <dbReference type="Proteomes" id="UP000188181"/>
    </source>
</evidence>
<organism evidence="2 3">
    <name type="scientific">Limihaloglobus sulfuriphilus</name>
    <dbReference type="NCBI Taxonomy" id="1851148"/>
    <lineage>
        <taxon>Bacteria</taxon>
        <taxon>Pseudomonadati</taxon>
        <taxon>Planctomycetota</taxon>
        <taxon>Phycisphaerae</taxon>
        <taxon>Sedimentisphaerales</taxon>
        <taxon>Sedimentisphaeraceae</taxon>
        <taxon>Limihaloglobus</taxon>
    </lineage>
</organism>
<dbReference type="OrthoDB" id="367378at2"/>
<evidence type="ECO:0000259" key="1">
    <source>
        <dbReference type="Pfam" id="PF01208"/>
    </source>
</evidence>
<dbReference type="EMBL" id="CP019646">
    <property type="protein sequence ID" value="AQQ71689.1"/>
    <property type="molecule type" value="Genomic_DNA"/>
</dbReference>
<name>A0A1Q2MGB9_9BACT</name>
<dbReference type="Pfam" id="PF01208">
    <property type="entry name" value="URO-D"/>
    <property type="match status" value="1"/>
</dbReference>